<dbReference type="RefSeq" id="WP_303901967.1">
    <property type="nucleotide sequence ID" value="NZ_DYXC01000028.1"/>
</dbReference>
<reference evidence="6" key="1">
    <citation type="journal article" date="2021" name="PeerJ">
        <title>Extensive microbial diversity within the chicken gut microbiome revealed by metagenomics and culture.</title>
        <authorList>
            <person name="Gilroy R."/>
            <person name="Ravi A."/>
            <person name="Getino M."/>
            <person name="Pursley I."/>
            <person name="Horton D.L."/>
            <person name="Alikhan N.F."/>
            <person name="Baker D."/>
            <person name="Gharbi K."/>
            <person name="Hall N."/>
            <person name="Watson M."/>
            <person name="Adriaenssens E.M."/>
            <person name="Foster-Nyarko E."/>
            <person name="Jarju S."/>
            <person name="Secka A."/>
            <person name="Antonio M."/>
            <person name="Oren A."/>
            <person name="Chaudhuri R.R."/>
            <person name="La Ragione R."/>
            <person name="Hildebrand F."/>
            <person name="Pallen M.J."/>
        </authorList>
    </citation>
    <scope>NUCLEOTIDE SEQUENCE</scope>
    <source>
        <strain evidence="6">ChiHjej13B12-14962</strain>
    </source>
</reference>
<dbReference type="HAMAP" id="MF_00658">
    <property type="entry name" value="23SrRNA_methyltr_H"/>
    <property type="match status" value="1"/>
</dbReference>
<accession>A0A921FKI3</accession>
<organism evidence="6 7">
    <name type="scientific">Enteractinococcus helveticum</name>
    <dbReference type="NCBI Taxonomy" id="1837282"/>
    <lineage>
        <taxon>Bacteria</taxon>
        <taxon>Bacillati</taxon>
        <taxon>Actinomycetota</taxon>
        <taxon>Actinomycetes</taxon>
        <taxon>Micrococcales</taxon>
        <taxon>Micrococcaceae</taxon>
    </lineage>
</organism>
<evidence type="ECO:0000313" key="6">
    <source>
        <dbReference type="EMBL" id="HJF13525.1"/>
    </source>
</evidence>
<evidence type="ECO:0000256" key="3">
    <source>
        <dbReference type="ARBA" id="ARBA00022691"/>
    </source>
</evidence>
<proteinExistence type="inferred from homology"/>
<dbReference type="AlphaFoldDB" id="A0A921FKI3"/>
<dbReference type="EMBL" id="DYXC01000028">
    <property type="protein sequence ID" value="HJF13525.1"/>
    <property type="molecule type" value="Genomic_DNA"/>
</dbReference>
<keyword evidence="1 5" id="KW-0489">Methyltransferase</keyword>
<comment type="subcellular location">
    <subcellularLocation>
        <location evidence="5">Cytoplasm</location>
    </subcellularLocation>
</comment>
<dbReference type="EC" id="2.1.1.177" evidence="5"/>
<dbReference type="GO" id="GO:0070038">
    <property type="term" value="F:rRNA (pseudouridine-N3-)-methyltransferase activity"/>
    <property type="evidence" value="ECO:0007669"/>
    <property type="project" value="UniProtKB-UniRule"/>
</dbReference>
<dbReference type="InterPro" id="IPR029028">
    <property type="entry name" value="Alpha/beta_knot_MTases"/>
</dbReference>
<gene>
    <name evidence="5" type="primary">rlmH</name>
    <name evidence="6" type="ORF">K8V32_01820</name>
</gene>
<reference evidence="6" key="2">
    <citation type="submission" date="2021-09" db="EMBL/GenBank/DDBJ databases">
        <authorList>
            <person name="Gilroy R."/>
        </authorList>
    </citation>
    <scope>NUCLEOTIDE SEQUENCE</scope>
    <source>
        <strain evidence="6">ChiHjej13B12-14962</strain>
    </source>
</reference>
<dbReference type="InterPro" id="IPR029026">
    <property type="entry name" value="tRNA_m1G_MTases_N"/>
</dbReference>
<dbReference type="SUPFAM" id="SSF75217">
    <property type="entry name" value="alpha/beta knot"/>
    <property type="match status" value="1"/>
</dbReference>
<name>A0A921FKI3_9MICC</name>
<protein>
    <recommendedName>
        <fullName evidence="5">Ribosomal RNA large subunit methyltransferase H</fullName>
        <ecNumber evidence="5">2.1.1.177</ecNumber>
    </recommendedName>
    <alternativeName>
        <fullName evidence="5">23S rRNA (pseudouridine1915-N3)-methyltransferase</fullName>
    </alternativeName>
    <alternativeName>
        <fullName evidence="5">23S rRNA m3Psi1915 methyltransferase</fullName>
    </alternativeName>
    <alternativeName>
        <fullName evidence="5">rRNA (pseudouridine-N3-)-methyltransferase RlmH</fullName>
    </alternativeName>
</protein>
<evidence type="ECO:0000256" key="1">
    <source>
        <dbReference type="ARBA" id="ARBA00022603"/>
    </source>
</evidence>
<dbReference type="Gene3D" id="3.40.1280.10">
    <property type="match status" value="1"/>
</dbReference>
<evidence type="ECO:0000256" key="2">
    <source>
        <dbReference type="ARBA" id="ARBA00022679"/>
    </source>
</evidence>
<feature type="binding site" evidence="5">
    <location>
        <position position="100"/>
    </location>
    <ligand>
        <name>S-adenosyl-L-methionine</name>
        <dbReference type="ChEBI" id="CHEBI:59789"/>
    </ligand>
</feature>
<dbReference type="PANTHER" id="PTHR33603">
    <property type="entry name" value="METHYLTRANSFERASE"/>
    <property type="match status" value="1"/>
</dbReference>
<evidence type="ECO:0000256" key="4">
    <source>
        <dbReference type="ARBA" id="ARBA00038303"/>
    </source>
</evidence>
<keyword evidence="3 5" id="KW-0949">S-adenosyl-L-methionine</keyword>
<keyword evidence="2 5" id="KW-0808">Transferase</keyword>
<dbReference type="Proteomes" id="UP000703315">
    <property type="component" value="Unassembled WGS sequence"/>
</dbReference>
<keyword evidence="5" id="KW-0698">rRNA processing</keyword>
<comment type="function">
    <text evidence="5">Specifically methylates the pseudouridine at position 1915 (m3Psi1915) in 23S rRNA.</text>
</comment>
<dbReference type="PANTHER" id="PTHR33603:SF1">
    <property type="entry name" value="RIBOSOMAL RNA LARGE SUBUNIT METHYLTRANSFERASE H"/>
    <property type="match status" value="1"/>
</dbReference>
<comment type="subunit">
    <text evidence="5">Homodimer.</text>
</comment>
<evidence type="ECO:0000256" key="5">
    <source>
        <dbReference type="HAMAP-Rule" id="MF_00658"/>
    </source>
</evidence>
<comment type="caution">
    <text evidence="6">The sequence shown here is derived from an EMBL/GenBank/DDBJ whole genome shotgun (WGS) entry which is preliminary data.</text>
</comment>
<comment type="catalytic activity">
    <reaction evidence="5">
        <text>pseudouridine(1915) in 23S rRNA + S-adenosyl-L-methionine = N(3)-methylpseudouridine(1915) in 23S rRNA + S-adenosyl-L-homocysteine + H(+)</text>
        <dbReference type="Rhea" id="RHEA:42752"/>
        <dbReference type="Rhea" id="RHEA-COMP:10221"/>
        <dbReference type="Rhea" id="RHEA-COMP:10222"/>
        <dbReference type="ChEBI" id="CHEBI:15378"/>
        <dbReference type="ChEBI" id="CHEBI:57856"/>
        <dbReference type="ChEBI" id="CHEBI:59789"/>
        <dbReference type="ChEBI" id="CHEBI:65314"/>
        <dbReference type="ChEBI" id="CHEBI:74486"/>
        <dbReference type="EC" id="2.1.1.177"/>
    </reaction>
</comment>
<sequence length="152" mass="17481">MSMRIITVGKRHETWVADGIDRFLKRLKKPYDVDFVLVPHATAGEQRSREEESAAIEKHLRPQDYVILLDERGKNFTSPQLASHLQQLFDTGRHPTLIIGGAYGVNDRLRARANTVWSLSKLVFPHQLVRLMVVEQVYRAQEISAGRPYHHS</sequence>
<dbReference type="CDD" id="cd18081">
    <property type="entry name" value="RlmH-like"/>
    <property type="match status" value="1"/>
</dbReference>
<comment type="similarity">
    <text evidence="4 5">Belongs to the RNA methyltransferase RlmH family.</text>
</comment>
<dbReference type="PIRSF" id="PIRSF004505">
    <property type="entry name" value="MT_bac"/>
    <property type="match status" value="1"/>
</dbReference>
<keyword evidence="5" id="KW-0963">Cytoplasm</keyword>
<evidence type="ECO:0000313" key="7">
    <source>
        <dbReference type="Proteomes" id="UP000703315"/>
    </source>
</evidence>
<dbReference type="GO" id="GO:0005737">
    <property type="term" value="C:cytoplasm"/>
    <property type="evidence" value="ECO:0007669"/>
    <property type="project" value="UniProtKB-SubCell"/>
</dbReference>
<feature type="binding site" evidence="5">
    <location>
        <position position="69"/>
    </location>
    <ligand>
        <name>S-adenosyl-L-methionine</name>
        <dbReference type="ChEBI" id="CHEBI:59789"/>
    </ligand>
</feature>
<dbReference type="Pfam" id="PF02590">
    <property type="entry name" value="SPOUT_MTase"/>
    <property type="match status" value="1"/>
</dbReference>
<feature type="binding site" evidence="5">
    <location>
        <begin position="119"/>
        <end position="124"/>
    </location>
    <ligand>
        <name>S-adenosyl-L-methionine</name>
        <dbReference type="ChEBI" id="CHEBI:59789"/>
    </ligand>
</feature>
<dbReference type="InterPro" id="IPR003742">
    <property type="entry name" value="RlmH-like"/>
</dbReference>